<dbReference type="InterPro" id="IPR002921">
    <property type="entry name" value="Fungal_lipase-type"/>
</dbReference>
<dbReference type="CDD" id="cd00519">
    <property type="entry name" value="Lipase_3"/>
    <property type="match status" value="1"/>
</dbReference>
<dbReference type="SUPFAM" id="SSF53474">
    <property type="entry name" value="alpha/beta-Hydrolases"/>
    <property type="match status" value="1"/>
</dbReference>
<keyword evidence="4" id="KW-1133">Transmembrane helix</keyword>
<reference evidence="6" key="1">
    <citation type="submission" date="2021-07" db="EMBL/GenBank/DDBJ databases">
        <title>Genome Resource of American Ginseng Black Spot Pathogen Alternaria panax.</title>
        <authorList>
            <person name="Qiu C."/>
            <person name="Wang W."/>
            <person name="Liu Z."/>
        </authorList>
    </citation>
    <scope>NUCLEOTIDE SEQUENCE</scope>
    <source>
        <strain evidence="6">BNCC115425</strain>
    </source>
</reference>
<proteinExistence type="predicted"/>
<organism evidence="6 7">
    <name type="scientific">Alternaria panax</name>
    <dbReference type="NCBI Taxonomy" id="48097"/>
    <lineage>
        <taxon>Eukaryota</taxon>
        <taxon>Fungi</taxon>
        <taxon>Dikarya</taxon>
        <taxon>Ascomycota</taxon>
        <taxon>Pezizomycotina</taxon>
        <taxon>Dothideomycetes</taxon>
        <taxon>Pleosporomycetidae</taxon>
        <taxon>Pleosporales</taxon>
        <taxon>Pleosporineae</taxon>
        <taxon>Pleosporaceae</taxon>
        <taxon>Alternaria</taxon>
        <taxon>Alternaria sect. Panax</taxon>
    </lineage>
</organism>
<evidence type="ECO:0000313" key="7">
    <source>
        <dbReference type="Proteomes" id="UP001199106"/>
    </source>
</evidence>
<sequence>MHLIHADSDRIRPPASPPSPSSKPSNPSSLCYRRTCEAILLMASLRGLVLLCFVLLASLVASSRGDATQHPLPGASATANETLITQQLFWELEELARIVDISYCVGTAGLGIQKPFKCASRCGDRDFETFDLVTAWNTGPFLSDSCGYIALSHSPTNPRLILAFRGTYSVANTIADLSTIPQEYVPYPGDGDEDTSDFIAPRLDVVDGDTPPAEPPKCDNCTVHTGFYSSWLNTRNVVLPHVSKAMEMHPDYKLVVVGHSLGGAIATLAGLDFKARGWDAHVTTFGEPRLGNKEFNKYVDGRFNITSDHEHNKLHRVTHVGDPVPLLPLSEWGFSMYSEEIFISKSSLPFSLADIHYCDGDEDPHCIAGSDQDKPAWGVPTRFKFWQLFFAHRDYFWRLGLCLPSGNPRDWYGKYPGHSIDDGDDNTPEIVEL</sequence>
<dbReference type="GO" id="GO:0006629">
    <property type="term" value="P:lipid metabolic process"/>
    <property type="evidence" value="ECO:0007669"/>
    <property type="project" value="InterPro"/>
</dbReference>
<evidence type="ECO:0000256" key="1">
    <source>
        <dbReference type="ARBA" id="ARBA00022729"/>
    </source>
</evidence>
<dbReference type="Proteomes" id="UP001199106">
    <property type="component" value="Unassembled WGS sequence"/>
</dbReference>
<gene>
    <name evidence="6" type="ORF">G6011_01606</name>
</gene>
<evidence type="ECO:0000256" key="4">
    <source>
        <dbReference type="SAM" id="Phobius"/>
    </source>
</evidence>
<evidence type="ECO:0000256" key="2">
    <source>
        <dbReference type="ARBA" id="ARBA00022801"/>
    </source>
</evidence>
<dbReference type="InterPro" id="IPR029058">
    <property type="entry name" value="AB_hydrolase_fold"/>
</dbReference>
<keyword evidence="4" id="KW-0812">Transmembrane</keyword>
<dbReference type="AlphaFoldDB" id="A0AAD4IKU2"/>
<keyword evidence="1" id="KW-0732">Signal</keyword>
<evidence type="ECO:0000256" key="3">
    <source>
        <dbReference type="SAM" id="MobiDB-lite"/>
    </source>
</evidence>
<comment type="caution">
    <text evidence="6">The sequence shown here is derived from an EMBL/GenBank/DDBJ whole genome shotgun (WGS) entry which is preliminary data.</text>
</comment>
<protein>
    <recommendedName>
        <fullName evidence="5">Fungal lipase-type domain-containing protein</fullName>
    </recommendedName>
</protein>
<keyword evidence="4" id="KW-0472">Membrane</keyword>
<keyword evidence="2" id="KW-0378">Hydrolase</keyword>
<dbReference type="EMBL" id="JAANER010000001">
    <property type="protein sequence ID" value="KAG9196485.1"/>
    <property type="molecule type" value="Genomic_DNA"/>
</dbReference>
<feature type="domain" description="Fungal lipase-type" evidence="5">
    <location>
        <begin position="162"/>
        <end position="329"/>
    </location>
</feature>
<keyword evidence="7" id="KW-1185">Reference proteome</keyword>
<dbReference type="PANTHER" id="PTHR46640:SF1">
    <property type="entry name" value="FUNGAL LIPASE-LIKE DOMAIN-CONTAINING PROTEIN-RELATED"/>
    <property type="match status" value="1"/>
</dbReference>
<evidence type="ECO:0000313" key="6">
    <source>
        <dbReference type="EMBL" id="KAG9196485.1"/>
    </source>
</evidence>
<evidence type="ECO:0000259" key="5">
    <source>
        <dbReference type="Pfam" id="PF01764"/>
    </source>
</evidence>
<dbReference type="InterPro" id="IPR051299">
    <property type="entry name" value="AB_hydrolase_lip/est"/>
</dbReference>
<feature type="compositionally biased region" description="Basic and acidic residues" evidence="3">
    <location>
        <begin position="1"/>
        <end position="12"/>
    </location>
</feature>
<feature type="transmembrane region" description="Helical" evidence="4">
    <location>
        <begin position="38"/>
        <end position="61"/>
    </location>
</feature>
<dbReference type="Pfam" id="PF01764">
    <property type="entry name" value="Lipase_3"/>
    <property type="match status" value="1"/>
</dbReference>
<name>A0AAD4IKU2_9PLEO</name>
<dbReference type="PANTHER" id="PTHR46640">
    <property type="entry name" value="TRIACYLGLYCEROL LIPASE, PUTATIVE (AFU_ORTHOLOGUE AFUA_6G06510)-RELATED"/>
    <property type="match status" value="1"/>
</dbReference>
<feature type="region of interest" description="Disordered" evidence="3">
    <location>
        <begin position="1"/>
        <end position="29"/>
    </location>
</feature>
<dbReference type="GO" id="GO:0016787">
    <property type="term" value="F:hydrolase activity"/>
    <property type="evidence" value="ECO:0007669"/>
    <property type="project" value="UniProtKB-KW"/>
</dbReference>
<dbReference type="Gene3D" id="3.40.50.1820">
    <property type="entry name" value="alpha/beta hydrolase"/>
    <property type="match status" value="1"/>
</dbReference>
<accession>A0AAD4IKU2</accession>